<evidence type="ECO:0000256" key="2">
    <source>
        <dbReference type="ARBA" id="ARBA00029447"/>
    </source>
</evidence>
<evidence type="ECO:0000313" key="8">
    <source>
        <dbReference type="EMBL" id="MBK3519673.1"/>
    </source>
</evidence>
<dbReference type="InterPro" id="IPR003660">
    <property type="entry name" value="HAMP_dom"/>
</dbReference>
<dbReference type="PROSITE" id="PS50885">
    <property type="entry name" value="HAMP"/>
    <property type="match status" value="1"/>
</dbReference>
<dbReference type="Proteomes" id="UP000605676">
    <property type="component" value="Unassembled WGS sequence"/>
</dbReference>
<organism evidence="8 9">
    <name type="scientific">Carboxylicivirga marina</name>
    <dbReference type="NCBI Taxonomy" id="2800988"/>
    <lineage>
        <taxon>Bacteria</taxon>
        <taxon>Pseudomonadati</taxon>
        <taxon>Bacteroidota</taxon>
        <taxon>Bacteroidia</taxon>
        <taxon>Marinilabiliales</taxon>
        <taxon>Marinilabiliaceae</taxon>
        <taxon>Carboxylicivirga</taxon>
    </lineage>
</organism>
<feature type="coiled-coil region" evidence="4">
    <location>
        <begin position="285"/>
        <end position="312"/>
    </location>
</feature>
<feature type="transmembrane region" description="Helical" evidence="5">
    <location>
        <begin position="12"/>
        <end position="32"/>
    </location>
</feature>
<keyword evidence="4" id="KW-0175">Coiled coil</keyword>
<feature type="domain" description="HAMP" evidence="7">
    <location>
        <begin position="206"/>
        <end position="261"/>
    </location>
</feature>
<comment type="similarity">
    <text evidence="2">Belongs to the methyl-accepting chemotaxis (MCP) protein family.</text>
</comment>
<keyword evidence="1" id="KW-0145">Chemotaxis</keyword>
<dbReference type="InterPro" id="IPR051310">
    <property type="entry name" value="MCP_chemotaxis"/>
</dbReference>
<feature type="transmembrane region" description="Helical" evidence="5">
    <location>
        <begin position="185"/>
        <end position="204"/>
    </location>
</feature>
<sequence length="497" mass="55219">MFSNLKFKHKIIIFPALFVLVTIIILVVFQSYNSQSKRLQHNIQEGYFPYVETANTLGYELINLQRIFQDAVAASDEDKLASSRDKFNEIKGYLSTASENIVAKGSDDVNQLERAFENYFKLAYRTTEAMIRGEFTEELSADIQEMVESFNKIKTQLDELIKDGKFKANIAFKTTEDNSIQSMRVVLITLLVSLSIVLVISYILSNSLIQSIGTINQRLKRLSEGDFKITNDESHKYGTDEISEMLRATNELSHKLHTVIMDVRQGIETMLTASNKTSSTSEQLSNAAKEQAASVEEMAATLEEIAANIRQNSHNATQTGNISKDANTGIKEVSTKSKEAVKTNATIKQRIEIINSIADRTDLLAINAAVEAARAGEHGRGFAIVAGEVRKLAETSKKAADEIIAMSQIGYKTITEAVEVMDTTIPNVEKTSDLVQEIVTASHEQSNGTNQVNVAVQQLNALTQQNASSSEELAKHAYDLEKQAHQLRNMISFFRLS</sequence>
<dbReference type="SUPFAM" id="SSF58104">
    <property type="entry name" value="Methyl-accepting chemotaxis protein (MCP) signaling domain"/>
    <property type="match status" value="1"/>
</dbReference>
<dbReference type="Pfam" id="PF00015">
    <property type="entry name" value="MCPsignal"/>
    <property type="match status" value="1"/>
</dbReference>
<keyword evidence="9" id="KW-1185">Reference proteome</keyword>
<evidence type="ECO:0000256" key="3">
    <source>
        <dbReference type="PROSITE-ProRule" id="PRU00284"/>
    </source>
</evidence>
<gene>
    <name evidence="8" type="ORF">JIV24_20195</name>
</gene>
<dbReference type="InterPro" id="IPR004089">
    <property type="entry name" value="MCPsignal_dom"/>
</dbReference>
<reference evidence="8 9" key="1">
    <citation type="submission" date="2021-01" db="EMBL/GenBank/DDBJ databases">
        <title>Carboxyliciviraga sp.nov., isolated from coastal sediments.</title>
        <authorList>
            <person name="Lu D."/>
            <person name="Zhang T."/>
        </authorList>
    </citation>
    <scope>NUCLEOTIDE SEQUENCE [LARGE SCALE GENOMIC DNA]</scope>
    <source>
        <strain evidence="8 9">N1Y132</strain>
    </source>
</reference>
<evidence type="ECO:0000256" key="1">
    <source>
        <dbReference type="ARBA" id="ARBA00022500"/>
    </source>
</evidence>
<evidence type="ECO:0008006" key="10">
    <source>
        <dbReference type="Google" id="ProtNLM"/>
    </source>
</evidence>
<dbReference type="SMART" id="SM00283">
    <property type="entry name" value="MA"/>
    <property type="match status" value="1"/>
</dbReference>
<dbReference type="RefSeq" id="WP_200466892.1">
    <property type="nucleotide sequence ID" value="NZ_JAENRR010000084.1"/>
</dbReference>
<proteinExistence type="inferred from homology"/>
<keyword evidence="5" id="KW-0812">Transmembrane</keyword>
<evidence type="ECO:0000256" key="5">
    <source>
        <dbReference type="SAM" id="Phobius"/>
    </source>
</evidence>
<dbReference type="PANTHER" id="PTHR43531:SF11">
    <property type="entry name" value="METHYL-ACCEPTING CHEMOTAXIS PROTEIN 3"/>
    <property type="match status" value="1"/>
</dbReference>
<comment type="caution">
    <text evidence="8">The sequence shown here is derived from an EMBL/GenBank/DDBJ whole genome shotgun (WGS) entry which is preliminary data.</text>
</comment>
<evidence type="ECO:0000256" key="4">
    <source>
        <dbReference type="SAM" id="Coils"/>
    </source>
</evidence>
<evidence type="ECO:0000259" key="6">
    <source>
        <dbReference type="PROSITE" id="PS50111"/>
    </source>
</evidence>
<dbReference type="PANTHER" id="PTHR43531">
    <property type="entry name" value="PROTEIN ICFG"/>
    <property type="match status" value="1"/>
</dbReference>
<keyword evidence="3" id="KW-0807">Transducer</keyword>
<dbReference type="PROSITE" id="PS50111">
    <property type="entry name" value="CHEMOTAXIS_TRANSDUC_2"/>
    <property type="match status" value="1"/>
</dbReference>
<name>A0ABS1HR00_9BACT</name>
<accession>A0ABS1HR00</accession>
<protein>
    <recommendedName>
        <fullName evidence="10">Methyl-accepting chemotaxis protein</fullName>
    </recommendedName>
</protein>
<dbReference type="EMBL" id="JAENRR010000084">
    <property type="protein sequence ID" value="MBK3519673.1"/>
    <property type="molecule type" value="Genomic_DNA"/>
</dbReference>
<evidence type="ECO:0000259" key="7">
    <source>
        <dbReference type="PROSITE" id="PS50885"/>
    </source>
</evidence>
<keyword evidence="5" id="KW-0472">Membrane</keyword>
<feature type="domain" description="Methyl-accepting transducer" evidence="6">
    <location>
        <begin position="266"/>
        <end position="481"/>
    </location>
</feature>
<keyword evidence="5" id="KW-1133">Transmembrane helix</keyword>
<dbReference type="Gene3D" id="1.10.287.950">
    <property type="entry name" value="Methyl-accepting chemotaxis protein"/>
    <property type="match status" value="1"/>
</dbReference>
<evidence type="ECO:0000313" key="9">
    <source>
        <dbReference type="Proteomes" id="UP000605676"/>
    </source>
</evidence>